<reference evidence="9" key="1">
    <citation type="submission" date="2013-01" db="EMBL/GenBank/DDBJ databases">
        <title>Draft Genome Sequence of a Mulberry Tree, Morus notabilis C.K. Schneid.</title>
        <authorList>
            <person name="He N."/>
            <person name="Zhao S."/>
        </authorList>
    </citation>
    <scope>NUCLEOTIDE SEQUENCE</scope>
</reference>
<dbReference type="eggNOG" id="KOG0800">
    <property type="taxonomic scope" value="Eukaryota"/>
</dbReference>
<dbReference type="PROSITE" id="PS50089">
    <property type="entry name" value="ZF_RING_2"/>
    <property type="match status" value="1"/>
</dbReference>
<feature type="domain" description="RING-type" evidence="7">
    <location>
        <begin position="179"/>
        <end position="220"/>
    </location>
</feature>
<evidence type="ECO:0000256" key="4">
    <source>
        <dbReference type="ARBA" id="ARBA00022771"/>
    </source>
</evidence>
<dbReference type="SMART" id="SM00184">
    <property type="entry name" value="RING"/>
    <property type="match status" value="1"/>
</dbReference>
<dbReference type="Gene3D" id="3.30.40.10">
    <property type="entry name" value="Zinc/RING finger domain, C3HC4 (zinc finger)"/>
    <property type="match status" value="1"/>
</dbReference>
<name>W9RIJ2_9ROSA</name>
<dbReference type="GO" id="GO:0008270">
    <property type="term" value="F:zinc ion binding"/>
    <property type="evidence" value="ECO:0007669"/>
    <property type="project" value="UniProtKB-KW"/>
</dbReference>
<organism evidence="8 9">
    <name type="scientific">Morus notabilis</name>
    <dbReference type="NCBI Taxonomy" id="981085"/>
    <lineage>
        <taxon>Eukaryota</taxon>
        <taxon>Viridiplantae</taxon>
        <taxon>Streptophyta</taxon>
        <taxon>Embryophyta</taxon>
        <taxon>Tracheophyta</taxon>
        <taxon>Spermatophyta</taxon>
        <taxon>Magnoliopsida</taxon>
        <taxon>eudicotyledons</taxon>
        <taxon>Gunneridae</taxon>
        <taxon>Pentapetalae</taxon>
        <taxon>rosids</taxon>
        <taxon>fabids</taxon>
        <taxon>Rosales</taxon>
        <taxon>Moraceae</taxon>
        <taxon>Moreae</taxon>
        <taxon>Morus</taxon>
    </lineage>
</organism>
<keyword evidence="5" id="KW-0862">Zinc</keyword>
<sequence>MASNSEPELRVDPYISVLLRDFIELSSASTAVLFMITITAKLTCPSEAEEEGDDVIGGLPEERPGRSIQFWNSFSMSLGTLDSGGAEGRVAVASMLSDVHVPHSCACNAVSKIVECCRGMASKREPHQRVLHVDVYIDAFVDELPKPSENDRFLRAASKESIEDLEKLRIEVPEKSVTCSVCLDDVPVGSEATRLPCSHLYHGDCIVEWLNKRKFCPLSRFELAS</sequence>
<comment type="catalytic activity">
    <reaction evidence="1">
        <text>S-ubiquitinyl-[E2 ubiquitin-conjugating enzyme]-L-cysteine + [acceptor protein]-L-lysine = [E2 ubiquitin-conjugating enzyme]-L-cysteine + N(6)-ubiquitinyl-[acceptor protein]-L-lysine.</text>
        <dbReference type="EC" id="2.3.2.27"/>
    </reaction>
</comment>
<dbReference type="PANTHER" id="PTHR15710:SF243">
    <property type="entry name" value="E3 UBIQUITIN-PROTEIN LIGASE PRAJA-2 ISOFORM X1"/>
    <property type="match status" value="1"/>
</dbReference>
<accession>W9RIJ2</accession>
<evidence type="ECO:0000256" key="6">
    <source>
        <dbReference type="PROSITE-ProRule" id="PRU00175"/>
    </source>
</evidence>
<dbReference type="GO" id="GO:0016567">
    <property type="term" value="P:protein ubiquitination"/>
    <property type="evidence" value="ECO:0007669"/>
    <property type="project" value="TreeGrafter"/>
</dbReference>
<keyword evidence="9" id="KW-1185">Reference proteome</keyword>
<evidence type="ECO:0000259" key="7">
    <source>
        <dbReference type="PROSITE" id="PS50089"/>
    </source>
</evidence>
<protein>
    <recommendedName>
        <fullName evidence="2">RING-type E3 ubiquitin transferase</fullName>
        <ecNumber evidence="2">2.3.2.27</ecNumber>
    </recommendedName>
</protein>
<evidence type="ECO:0000256" key="3">
    <source>
        <dbReference type="ARBA" id="ARBA00022723"/>
    </source>
</evidence>
<dbReference type="PANTHER" id="PTHR15710">
    <property type="entry name" value="E3 UBIQUITIN-PROTEIN LIGASE PRAJA"/>
    <property type="match status" value="1"/>
</dbReference>
<gene>
    <name evidence="8" type="ORF">L484_006123</name>
</gene>
<dbReference type="GO" id="GO:0005737">
    <property type="term" value="C:cytoplasm"/>
    <property type="evidence" value="ECO:0007669"/>
    <property type="project" value="TreeGrafter"/>
</dbReference>
<dbReference type="Pfam" id="PF13639">
    <property type="entry name" value="zf-RING_2"/>
    <property type="match status" value="1"/>
</dbReference>
<keyword evidence="3" id="KW-0479">Metal-binding</keyword>
<keyword evidence="4 6" id="KW-0863">Zinc-finger</keyword>
<evidence type="ECO:0000256" key="5">
    <source>
        <dbReference type="ARBA" id="ARBA00022833"/>
    </source>
</evidence>
<evidence type="ECO:0000256" key="2">
    <source>
        <dbReference type="ARBA" id="ARBA00012483"/>
    </source>
</evidence>
<dbReference type="SUPFAM" id="SSF57850">
    <property type="entry name" value="RING/U-box"/>
    <property type="match status" value="1"/>
</dbReference>
<dbReference type="InterPro" id="IPR013083">
    <property type="entry name" value="Znf_RING/FYVE/PHD"/>
</dbReference>
<proteinExistence type="predicted"/>
<dbReference type="GO" id="GO:0061630">
    <property type="term" value="F:ubiquitin protein ligase activity"/>
    <property type="evidence" value="ECO:0007669"/>
    <property type="project" value="UniProtKB-EC"/>
</dbReference>
<evidence type="ECO:0000256" key="1">
    <source>
        <dbReference type="ARBA" id="ARBA00000900"/>
    </source>
</evidence>
<evidence type="ECO:0000313" key="8">
    <source>
        <dbReference type="EMBL" id="EXB93461.1"/>
    </source>
</evidence>
<dbReference type="EMBL" id="KE345071">
    <property type="protein sequence ID" value="EXB93461.1"/>
    <property type="molecule type" value="Genomic_DNA"/>
</dbReference>
<dbReference type="AlphaFoldDB" id="W9RIJ2"/>
<dbReference type="InterPro" id="IPR001841">
    <property type="entry name" value="Znf_RING"/>
</dbReference>
<dbReference type="EC" id="2.3.2.27" evidence="2"/>
<dbReference type="Proteomes" id="UP000030645">
    <property type="component" value="Unassembled WGS sequence"/>
</dbReference>
<evidence type="ECO:0000313" key="9">
    <source>
        <dbReference type="Proteomes" id="UP000030645"/>
    </source>
</evidence>